<name>A0AAQ4D5U8_AMBAM</name>
<dbReference type="Proteomes" id="UP001321473">
    <property type="component" value="Unassembled WGS sequence"/>
</dbReference>
<evidence type="ECO:0000256" key="1">
    <source>
        <dbReference type="SAM" id="MobiDB-lite"/>
    </source>
</evidence>
<keyword evidence="3" id="KW-1185">Reference proteome</keyword>
<dbReference type="EMBL" id="JARKHS020034759">
    <property type="protein sequence ID" value="KAK8757838.1"/>
    <property type="molecule type" value="Genomic_DNA"/>
</dbReference>
<proteinExistence type="predicted"/>
<protein>
    <submittedName>
        <fullName evidence="2">Uncharacterized protein</fullName>
    </submittedName>
</protein>
<feature type="region of interest" description="Disordered" evidence="1">
    <location>
        <begin position="1"/>
        <end position="34"/>
    </location>
</feature>
<dbReference type="AlphaFoldDB" id="A0AAQ4D5U8"/>
<gene>
    <name evidence="2" type="ORF">V5799_004529</name>
</gene>
<evidence type="ECO:0000313" key="2">
    <source>
        <dbReference type="EMBL" id="KAK8757838.1"/>
    </source>
</evidence>
<comment type="caution">
    <text evidence="2">The sequence shown here is derived from an EMBL/GenBank/DDBJ whole genome shotgun (WGS) entry which is preliminary data.</text>
</comment>
<evidence type="ECO:0000313" key="3">
    <source>
        <dbReference type="Proteomes" id="UP001321473"/>
    </source>
</evidence>
<accession>A0AAQ4D5U8</accession>
<organism evidence="2 3">
    <name type="scientific">Amblyomma americanum</name>
    <name type="common">Lone star tick</name>
    <dbReference type="NCBI Taxonomy" id="6943"/>
    <lineage>
        <taxon>Eukaryota</taxon>
        <taxon>Metazoa</taxon>
        <taxon>Ecdysozoa</taxon>
        <taxon>Arthropoda</taxon>
        <taxon>Chelicerata</taxon>
        <taxon>Arachnida</taxon>
        <taxon>Acari</taxon>
        <taxon>Parasitiformes</taxon>
        <taxon>Ixodida</taxon>
        <taxon>Ixodoidea</taxon>
        <taxon>Ixodidae</taxon>
        <taxon>Amblyomminae</taxon>
        <taxon>Amblyomma</taxon>
    </lineage>
</organism>
<sequence>MSIVMVGPFPGPFNRTHYSDSSSEGAPQPPYAEEEYAAAEQCSQYMPPDDVTYGLPQPDPAVPVQPQCPFLATVPVSSYSARCYSNVRY</sequence>
<reference evidence="2 3" key="1">
    <citation type="journal article" date="2023" name="Arcadia Sci">
        <title>De novo assembly of a long-read Amblyomma americanum tick genome.</title>
        <authorList>
            <person name="Chou S."/>
            <person name="Poskanzer K.E."/>
            <person name="Rollins M."/>
            <person name="Thuy-Boun P.S."/>
        </authorList>
    </citation>
    <scope>NUCLEOTIDE SEQUENCE [LARGE SCALE GENOMIC DNA]</scope>
    <source>
        <strain evidence="2">F_SG_1</strain>
        <tissue evidence="2">Salivary glands</tissue>
    </source>
</reference>